<evidence type="ECO:0000313" key="1">
    <source>
        <dbReference type="EMBL" id="ASN83180.1"/>
    </source>
</evidence>
<proteinExistence type="predicted"/>
<dbReference type="AlphaFoldDB" id="A0A221T2U7"/>
<evidence type="ECO:0000313" key="2">
    <source>
        <dbReference type="Proteomes" id="UP000259030"/>
    </source>
</evidence>
<dbReference type="EMBL" id="CP021084">
    <property type="protein sequence ID" value="ASN83180.1"/>
    <property type="molecule type" value="Genomic_DNA"/>
</dbReference>
<protein>
    <submittedName>
        <fullName evidence="1">Uncharacterized protein</fullName>
    </submittedName>
</protein>
<name>A0A221T2U7_9DEIO</name>
<keyword evidence="2" id="KW-1185">Reference proteome</keyword>
<gene>
    <name evidence="1" type="ORF">DFI_18440</name>
</gene>
<dbReference type="KEGG" id="dfc:DFI_18440"/>
<sequence>MRVLRTAFLESPPLPGPVTPVLHLDTHEHQGLLLGTCGGPPGRVLAYDDRSGERGPAALNLTRSLQTMLPSSAAHHLLQAVRQWCADADAASLQAVCEHVTLNPSTVDAVYTQLLVPCEPVRTLSLLRKYALSDQAEPFVPYLPLWITDTAQLELGVWTDQGTRCLFLDGVPVNLHALHGEPGLDPLLGTLAHVLSASPGSLRALRDVPDQALPHLIQVLRGESGHSPKCPL</sequence>
<dbReference type="Proteomes" id="UP000259030">
    <property type="component" value="Plasmid pDFI3"/>
</dbReference>
<accession>A0A221T2U7</accession>
<dbReference type="RefSeq" id="WP_027464355.1">
    <property type="nucleotide sequence ID" value="NZ_CP021084.1"/>
</dbReference>
<keyword evidence="1" id="KW-0614">Plasmid</keyword>
<organism evidence="1 2">
    <name type="scientific">Deinococcus ficus</name>
    <dbReference type="NCBI Taxonomy" id="317577"/>
    <lineage>
        <taxon>Bacteria</taxon>
        <taxon>Thermotogati</taxon>
        <taxon>Deinococcota</taxon>
        <taxon>Deinococci</taxon>
        <taxon>Deinococcales</taxon>
        <taxon>Deinococcaceae</taxon>
        <taxon>Deinococcus</taxon>
    </lineage>
</organism>
<geneLocation type="plasmid" evidence="2">
    <name>pdfi3</name>
</geneLocation>
<reference evidence="1 2" key="1">
    <citation type="submission" date="2017-05" db="EMBL/GenBank/DDBJ databases">
        <title>The complete genome sequence of Deinococcus ficus isolated from the rhizosphere of the Ficus religiosa L. in Taiwan.</title>
        <authorList>
            <person name="Wu K.-M."/>
            <person name="Liao T.-L."/>
            <person name="Liu Y.-M."/>
            <person name="Young C.-C."/>
            <person name="Tsai S.-F."/>
        </authorList>
    </citation>
    <scope>NUCLEOTIDE SEQUENCE [LARGE SCALE GENOMIC DNA]</scope>
    <source>
        <strain evidence="1 2">CC-FR2-10</strain>
        <plasmid evidence="2">pdfi3</plasmid>
    </source>
</reference>